<dbReference type="HOGENOM" id="CLU_2469941_0_0_1"/>
<reference evidence="1 2" key="1">
    <citation type="submission" date="2014-04" db="EMBL/GenBank/DDBJ databases">
        <authorList>
            <consortium name="DOE Joint Genome Institute"/>
            <person name="Kuo A."/>
            <person name="Kohler A."/>
            <person name="Costa M.D."/>
            <person name="Nagy L.G."/>
            <person name="Floudas D."/>
            <person name="Copeland A."/>
            <person name="Barry K.W."/>
            <person name="Cichocki N."/>
            <person name="Veneault-Fourrey C."/>
            <person name="LaButti K."/>
            <person name="Lindquist E.A."/>
            <person name="Lipzen A."/>
            <person name="Lundell T."/>
            <person name="Morin E."/>
            <person name="Murat C."/>
            <person name="Sun H."/>
            <person name="Tunlid A."/>
            <person name="Henrissat B."/>
            <person name="Grigoriev I.V."/>
            <person name="Hibbett D.S."/>
            <person name="Martin F."/>
            <person name="Nordberg H.P."/>
            <person name="Cantor M.N."/>
            <person name="Hua S.X."/>
        </authorList>
    </citation>
    <scope>NUCLEOTIDE SEQUENCE [LARGE SCALE GENOMIC DNA]</scope>
    <source>
        <strain evidence="1 2">441</strain>
    </source>
</reference>
<keyword evidence="2" id="KW-1185">Reference proteome</keyword>
<dbReference type="Proteomes" id="UP000054018">
    <property type="component" value="Unassembled WGS sequence"/>
</dbReference>
<dbReference type="AlphaFoldDB" id="A0A0C9XYZ0"/>
<proteinExistence type="predicted"/>
<organism evidence="1 2">
    <name type="scientific">Pisolithus microcarpus 441</name>
    <dbReference type="NCBI Taxonomy" id="765257"/>
    <lineage>
        <taxon>Eukaryota</taxon>
        <taxon>Fungi</taxon>
        <taxon>Dikarya</taxon>
        <taxon>Basidiomycota</taxon>
        <taxon>Agaricomycotina</taxon>
        <taxon>Agaricomycetes</taxon>
        <taxon>Agaricomycetidae</taxon>
        <taxon>Boletales</taxon>
        <taxon>Sclerodermatineae</taxon>
        <taxon>Pisolithaceae</taxon>
        <taxon>Pisolithus</taxon>
    </lineage>
</organism>
<sequence>MVYRACTEVPTADLLDSLPPLKNSFTNAAMLQVRNHTLEFQISTTTMAENLSPILEKSRAVVGILATLAGKWVRSALHLRSFGGAQVD</sequence>
<gene>
    <name evidence="1" type="ORF">PISMIDRAFT_213413</name>
</gene>
<protein>
    <submittedName>
        <fullName evidence="1">Unplaced genomic scaffold scaffold_137, whole genome shotgun sequence</fullName>
    </submittedName>
</protein>
<reference evidence="2" key="2">
    <citation type="submission" date="2015-01" db="EMBL/GenBank/DDBJ databases">
        <title>Evolutionary Origins and Diversification of the Mycorrhizal Mutualists.</title>
        <authorList>
            <consortium name="DOE Joint Genome Institute"/>
            <consortium name="Mycorrhizal Genomics Consortium"/>
            <person name="Kohler A."/>
            <person name="Kuo A."/>
            <person name="Nagy L.G."/>
            <person name="Floudas D."/>
            <person name="Copeland A."/>
            <person name="Barry K.W."/>
            <person name="Cichocki N."/>
            <person name="Veneault-Fourrey C."/>
            <person name="LaButti K."/>
            <person name="Lindquist E.A."/>
            <person name="Lipzen A."/>
            <person name="Lundell T."/>
            <person name="Morin E."/>
            <person name="Murat C."/>
            <person name="Riley R."/>
            <person name="Ohm R."/>
            <person name="Sun H."/>
            <person name="Tunlid A."/>
            <person name="Henrissat B."/>
            <person name="Grigoriev I.V."/>
            <person name="Hibbett D.S."/>
            <person name="Martin F."/>
        </authorList>
    </citation>
    <scope>NUCLEOTIDE SEQUENCE [LARGE SCALE GENOMIC DNA]</scope>
    <source>
        <strain evidence="2">441</strain>
    </source>
</reference>
<accession>A0A0C9XYZ0</accession>
<name>A0A0C9XYZ0_9AGAM</name>
<evidence type="ECO:0000313" key="1">
    <source>
        <dbReference type="EMBL" id="KIK17750.1"/>
    </source>
</evidence>
<evidence type="ECO:0000313" key="2">
    <source>
        <dbReference type="Proteomes" id="UP000054018"/>
    </source>
</evidence>
<dbReference type="EMBL" id="KN833821">
    <property type="protein sequence ID" value="KIK17750.1"/>
    <property type="molecule type" value="Genomic_DNA"/>
</dbReference>